<proteinExistence type="predicted"/>
<dbReference type="GO" id="GO:0008175">
    <property type="term" value="F:tRNA methyltransferase activity"/>
    <property type="evidence" value="ECO:0007669"/>
    <property type="project" value="TreeGrafter"/>
</dbReference>
<dbReference type="InterPro" id="IPR029063">
    <property type="entry name" value="SAM-dependent_MTases_sf"/>
</dbReference>
<evidence type="ECO:0000256" key="4">
    <source>
        <dbReference type="ARBA" id="ARBA00022691"/>
    </source>
</evidence>
<feature type="domain" description="SAM-dependent methyltransferase TRM5/TYW2-type" evidence="6">
    <location>
        <begin position="20"/>
        <end position="253"/>
    </location>
</feature>
<evidence type="ECO:0000313" key="8">
    <source>
        <dbReference type="Proteomes" id="UP000825123"/>
    </source>
</evidence>
<evidence type="ECO:0000256" key="5">
    <source>
        <dbReference type="ARBA" id="ARBA00022694"/>
    </source>
</evidence>
<organism evidence="7 8">
    <name type="scientific">Stygiolobus caldivivus</name>
    <dbReference type="NCBI Taxonomy" id="2824673"/>
    <lineage>
        <taxon>Archaea</taxon>
        <taxon>Thermoproteota</taxon>
        <taxon>Thermoprotei</taxon>
        <taxon>Sulfolobales</taxon>
        <taxon>Sulfolobaceae</taxon>
        <taxon>Stygiolobus</taxon>
    </lineage>
</organism>
<reference evidence="7 8" key="1">
    <citation type="submission" date="2021-04" db="EMBL/GenBank/DDBJ databases">
        <title>Complete genome sequence of Stygiolobus sp. KN-1.</title>
        <authorList>
            <person name="Nakamura K."/>
            <person name="Sakai H."/>
            <person name="Kurosawa N."/>
        </authorList>
    </citation>
    <scope>NUCLEOTIDE SEQUENCE [LARGE SCALE GENOMIC DNA]</scope>
    <source>
        <strain evidence="7 8">KN-1</strain>
    </source>
</reference>
<protein>
    <submittedName>
        <fullName evidence="7">Methyltransferase</fullName>
    </submittedName>
</protein>
<evidence type="ECO:0000313" key="7">
    <source>
        <dbReference type="EMBL" id="BCU69256.1"/>
    </source>
</evidence>
<dbReference type="PROSITE" id="PS51684">
    <property type="entry name" value="SAM_MT_TRM5_TYW2"/>
    <property type="match status" value="1"/>
</dbReference>
<accession>A0A8D5ZI37</accession>
<keyword evidence="2 7" id="KW-0489">Methyltransferase</keyword>
<dbReference type="PANTHER" id="PTHR23245:SF36">
    <property type="entry name" value="TRNA (GUANINE(37)-N1)-METHYLTRANSFERASE"/>
    <property type="match status" value="1"/>
</dbReference>
<keyword evidence="5" id="KW-0819">tRNA processing</keyword>
<dbReference type="PANTHER" id="PTHR23245">
    <property type="entry name" value="TRNA METHYLTRANSFERASE"/>
    <property type="match status" value="1"/>
</dbReference>
<keyword evidence="4" id="KW-0949">S-adenosyl-L-methionine</keyword>
<dbReference type="GO" id="GO:0002939">
    <property type="term" value="P:tRNA N1-guanine methylation"/>
    <property type="evidence" value="ECO:0007669"/>
    <property type="project" value="TreeGrafter"/>
</dbReference>
<dbReference type="InterPro" id="IPR030382">
    <property type="entry name" value="MeTrfase_TRM5/TYW2"/>
</dbReference>
<dbReference type="RefSeq" id="WP_225905760.1">
    <property type="nucleotide sequence ID" value="NZ_AP024597.1"/>
</dbReference>
<dbReference type="EMBL" id="AP024597">
    <property type="protein sequence ID" value="BCU69256.1"/>
    <property type="molecule type" value="Genomic_DNA"/>
</dbReference>
<evidence type="ECO:0000256" key="2">
    <source>
        <dbReference type="ARBA" id="ARBA00022603"/>
    </source>
</evidence>
<dbReference type="Gene3D" id="3.30.300.110">
    <property type="entry name" value="Met-10+ protein-like domains"/>
    <property type="match status" value="1"/>
</dbReference>
<dbReference type="SUPFAM" id="SSF53335">
    <property type="entry name" value="S-adenosyl-L-methionine-dependent methyltransferases"/>
    <property type="match status" value="1"/>
</dbReference>
<dbReference type="GO" id="GO:0005737">
    <property type="term" value="C:cytoplasm"/>
    <property type="evidence" value="ECO:0007669"/>
    <property type="project" value="TreeGrafter"/>
</dbReference>
<dbReference type="KEGG" id="csty:KN1_05530"/>
<dbReference type="Pfam" id="PF02475">
    <property type="entry name" value="TRM5-TYW2_MTfase"/>
    <property type="match status" value="1"/>
</dbReference>
<keyword evidence="3" id="KW-0808">Transferase</keyword>
<evidence type="ECO:0000259" key="6">
    <source>
        <dbReference type="PROSITE" id="PS51684"/>
    </source>
</evidence>
<dbReference type="Proteomes" id="UP000825123">
    <property type="component" value="Chromosome"/>
</dbReference>
<dbReference type="GeneID" id="66162307"/>
<name>A0A8D5ZI37_9CREN</name>
<evidence type="ECO:0000256" key="3">
    <source>
        <dbReference type="ARBA" id="ARBA00022679"/>
    </source>
</evidence>
<keyword evidence="1" id="KW-0963">Cytoplasm</keyword>
<dbReference type="InterPro" id="IPR056743">
    <property type="entry name" value="TRM5-TYW2-like_MTfase"/>
</dbReference>
<sequence length="253" mass="28748">MAPKKITPRLSDIIRGVRSYYIIGDIALVSPKDDINKEELAKVLLQINPRIKSVFIRKKVGGELRINELDFAGGEYKTTTIYKESGLRFKVDISKVYVNVSLSSERDRLESEVECKRVIGDLFAGYGAIAIHLARKCGYIVAGDLNIDGLVLLKESILLNKLKGSIDIVQYDAHYLPFRDKSIDIGIADNPTMISSFKDEICRVAREVIFYILCHSEEEASRYLGKTDWIKVNDYSKDLFVFKGRVRCNEEKQ</sequence>
<keyword evidence="8" id="KW-1185">Reference proteome</keyword>
<dbReference type="Gene3D" id="3.40.50.150">
    <property type="entry name" value="Vaccinia Virus protein VP39"/>
    <property type="match status" value="1"/>
</dbReference>
<evidence type="ECO:0000256" key="1">
    <source>
        <dbReference type="ARBA" id="ARBA00022490"/>
    </source>
</evidence>
<gene>
    <name evidence="7" type="ORF">KN1_05530</name>
</gene>
<dbReference type="AlphaFoldDB" id="A0A8D5ZI37"/>